<evidence type="ECO:0000256" key="1">
    <source>
        <dbReference type="SAM" id="Coils"/>
    </source>
</evidence>
<accession>A0A8J2WXN5</accession>
<dbReference type="Gene3D" id="1.20.58.390">
    <property type="entry name" value="Neurotransmitter-gated ion-channel transmembrane domain"/>
    <property type="match status" value="1"/>
</dbReference>
<evidence type="ECO:0000313" key="2">
    <source>
        <dbReference type="EMBL" id="CAH0365711.1"/>
    </source>
</evidence>
<gene>
    <name evidence="2" type="ORF">PECAL_1P21620</name>
</gene>
<dbReference type="EMBL" id="CAKKNE010000001">
    <property type="protein sequence ID" value="CAH0365711.1"/>
    <property type="molecule type" value="Genomic_DNA"/>
</dbReference>
<proteinExistence type="predicted"/>
<dbReference type="Proteomes" id="UP000789595">
    <property type="component" value="Unassembled WGS sequence"/>
</dbReference>
<organism evidence="2 3">
    <name type="scientific">Pelagomonas calceolata</name>
    <dbReference type="NCBI Taxonomy" id="35677"/>
    <lineage>
        <taxon>Eukaryota</taxon>
        <taxon>Sar</taxon>
        <taxon>Stramenopiles</taxon>
        <taxon>Ochrophyta</taxon>
        <taxon>Pelagophyceae</taxon>
        <taxon>Pelagomonadales</taxon>
        <taxon>Pelagomonadaceae</taxon>
        <taxon>Pelagomonas</taxon>
    </lineage>
</organism>
<feature type="coiled-coil region" evidence="1">
    <location>
        <begin position="12"/>
        <end position="50"/>
    </location>
</feature>
<reference evidence="2" key="1">
    <citation type="submission" date="2021-11" db="EMBL/GenBank/DDBJ databases">
        <authorList>
            <consortium name="Genoscope - CEA"/>
            <person name="William W."/>
        </authorList>
    </citation>
    <scope>NUCLEOTIDE SEQUENCE</scope>
</reference>
<dbReference type="OrthoDB" id="10693165at2759"/>
<dbReference type="InterPro" id="IPR038050">
    <property type="entry name" value="Neuro_actylchol_rec"/>
</dbReference>
<protein>
    <submittedName>
        <fullName evidence="2">Uncharacterized protein</fullName>
    </submittedName>
</protein>
<evidence type="ECO:0000313" key="3">
    <source>
        <dbReference type="Proteomes" id="UP000789595"/>
    </source>
</evidence>
<comment type="caution">
    <text evidence="2">The sequence shown here is derived from an EMBL/GenBank/DDBJ whole genome shotgun (WGS) entry which is preliminary data.</text>
</comment>
<keyword evidence="3" id="KW-1185">Reference proteome</keyword>
<name>A0A8J2WXN5_9STRA</name>
<dbReference type="AlphaFoldDB" id="A0A8J2WXN5"/>
<sequence>MEQVGQVGEELAQATEQTREVLDAEAQRLKEGLDNEAQRISRNVKKVAKKFPKTLGAGAIVAAVVDENVLTGGHGAWDIHRNEDDETDDDEVYIDVQANQSLEDQMKLGNEWRVPPAGGAVRVVADATGFAYSIDLHLRVRVRKLFDLDTQRLKFNAQLTITVEWLVDEKGYASYENFWKDYKPQLMLPTCRASRGDVLRNAQVHRTARQYAGRMGPTRRAHHFSCEITDIFEFMQPFDMRNFPFDTQGLELRFESPPVEMSNYNPCTFGARLRPPLHEPHTVDAEADLLPSNDIKLLYGVAGGFEVLNRLDGRFPDDDASVLIIVERDATGVFYNVLLPTYLLQLFSLSVNWIDPCNIHFRLTAILTMLLTVAAKQAYIGGLLPRVGFLTPPEKTVNVTVFMFFVQVWLRVLASQQCYRRMDWGLVKTWDYGKKQYAVPGDKRRWRATVYDRASDVWTVLTLLGCLWHMGSCLRDRWRIRDRLMKAAANRDDAYFRSFHKNMRDFDSLEKSEVLTESRAARAVDDGDDTHDTCLVVVFDVGTGEAKALEYSFVDGGVALREVDRRKESLKEALQEGGTRLDAFEKWFDSAVSHTCELTGDWASLGITWDGPLVTEVVKGSKGEQAGICKGFVLAEGGGIVSSEQPAGDCSRERVNLECEAPSTGGKFRFLKVHEEVVDGRARRAALGPVVVVATGAWFRTATGAALERAEKFLKAIHAKNPLWRFQRVSDLDECFYECVAVRYAAALHPQIRNEPGGIVGVGQGSTQLSLCMNDKDDSGMLAPFGLPLGNLEGRRTIDQEGRTFAEGLGEWEKKCKRRLGRWARDIGLESKKGTATATIVEGRPVVCISGCWYAAAAALVDPEESPSKRMRVDEIVRELTAKRAAILAEIGALPADDSEAMKRKVINLSNYTLVSQVLGLLLPREAEVVFARDWQLNGSTFRTTWSAGWFLEHLYGRCVNVGVDALKRAVVPYAAREAKKRRETGHAVKVAKGMRKLRSVRKVASTR</sequence>
<keyword evidence="1" id="KW-0175">Coiled coil</keyword>